<comment type="caution">
    <text evidence="1">The sequence shown here is derived from an EMBL/GenBank/DDBJ whole genome shotgun (WGS) entry which is preliminary data.</text>
</comment>
<evidence type="ECO:0000313" key="2">
    <source>
        <dbReference type="Proteomes" id="UP000054653"/>
    </source>
</evidence>
<sequence>MLHLKPISTKTSCHAYENVTRCALRRPFTAFSLQWTFPHNSRIVAPPTSLKLTIPAPTLKITGP</sequence>
<reference evidence="1 2" key="1">
    <citation type="submission" date="2015-01" db="EMBL/GenBank/DDBJ databases">
        <title>Evolution of Trichinella species and genotypes.</title>
        <authorList>
            <person name="Korhonen P.K."/>
            <person name="Edoardo P."/>
            <person name="Giuseppe L.R."/>
            <person name="Gasser R.B."/>
        </authorList>
    </citation>
    <scope>NUCLEOTIDE SEQUENCE [LARGE SCALE GENOMIC DNA]</scope>
    <source>
        <strain evidence="1">ISS120</strain>
    </source>
</reference>
<organism evidence="1 2">
    <name type="scientific">Trichinella britovi</name>
    <name type="common">Parasitic roundworm</name>
    <dbReference type="NCBI Taxonomy" id="45882"/>
    <lineage>
        <taxon>Eukaryota</taxon>
        <taxon>Metazoa</taxon>
        <taxon>Ecdysozoa</taxon>
        <taxon>Nematoda</taxon>
        <taxon>Enoplea</taxon>
        <taxon>Dorylaimia</taxon>
        <taxon>Trichinellida</taxon>
        <taxon>Trichinellidae</taxon>
        <taxon>Trichinella</taxon>
    </lineage>
</organism>
<proteinExistence type="predicted"/>
<gene>
    <name evidence="1" type="ORF">T03_2788</name>
</gene>
<protein>
    <submittedName>
        <fullName evidence="1">Uncharacterized protein</fullName>
    </submittedName>
</protein>
<keyword evidence="2" id="KW-1185">Reference proteome</keyword>
<accession>A0A0V1C8Y0</accession>
<dbReference type="EMBL" id="JYDI01000357">
    <property type="protein sequence ID" value="KRY45470.1"/>
    <property type="molecule type" value="Genomic_DNA"/>
</dbReference>
<name>A0A0V1C8Y0_TRIBR</name>
<dbReference type="Proteomes" id="UP000054653">
    <property type="component" value="Unassembled WGS sequence"/>
</dbReference>
<evidence type="ECO:0000313" key="1">
    <source>
        <dbReference type="EMBL" id="KRY45470.1"/>
    </source>
</evidence>
<dbReference type="AlphaFoldDB" id="A0A0V1C8Y0"/>